<protein>
    <recommendedName>
        <fullName evidence="4">Transporter</fullName>
    </recommendedName>
</protein>
<feature type="transmembrane region" description="Helical" evidence="1">
    <location>
        <begin position="145"/>
        <end position="165"/>
    </location>
</feature>
<keyword evidence="1" id="KW-1133">Transmembrane helix</keyword>
<dbReference type="Proteomes" id="UP000481643">
    <property type="component" value="Unassembled WGS sequence"/>
</dbReference>
<feature type="transmembrane region" description="Helical" evidence="1">
    <location>
        <begin position="304"/>
        <end position="329"/>
    </location>
</feature>
<proteinExistence type="predicted"/>
<evidence type="ECO:0000313" key="2">
    <source>
        <dbReference type="EMBL" id="KAB2686018.1"/>
    </source>
</evidence>
<dbReference type="PANTHER" id="PTHR37814">
    <property type="entry name" value="CONSERVED MEMBRANE PROTEIN"/>
    <property type="match status" value="1"/>
</dbReference>
<feature type="transmembrane region" description="Helical" evidence="1">
    <location>
        <begin position="121"/>
        <end position="138"/>
    </location>
</feature>
<organism evidence="2 3">
    <name type="scientific">Brucella tritici</name>
    <dbReference type="NCBI Taxonomy" id="94626"/>
    <lineage>
        <taxon>Bacteria</taxon>
        <taxon>Pseudomonadati</taxon>
        <taxon>Pseudomonadota</taxon>
        <taxon>Alphaproteobacteria</taxon>
        <taxon>Hyphomicrobiales</taxon>
        <taxon>Brucellaceae</taxon>
        <taxon>Brucella/Ochrobactrum group</taxon>
        <taxon>Brucella</taxon>
    </lineage>
</organism>
<feature type="transmembrane region" description="Helical" evidence="1">
    <location>
        <begin position="38"/>
        <end position="62"/>
    </location>
</feature>
<evidence type="ECO:0008006" key="4">
    <source>
        <dbReference type="Google" id="ProtNLM"/>
    </source>
</evidence>
<feature type="transmembrane region" description="Helical" evidence="1">
    <location>
        <begin position="83"/>
        <end position="109"/>
    </location>
</feature>
<sequence>MQRGGLLTVFLLSGAYIAYLAGSGFGSGQEIMQYFMSYGYVGTLGILFSAILWGTYAVFIVRDSRDFELKTLHQVYIFYCGKYLGNALFVFSIAYLFCMASLMIAGSGAAFSQYFNVGNELGRIIMTVLVLITGLLGMRKMVDVIGSLGPCIIVFVMLIAIIALFRGADGLEAGNQYIHANEMLKPSGSWLWAAIMYFSYCILFQASFLSGLAATNPASTSQLTQSVVIGAIVYVIACIIMLLAFMANITELHGIEVPTLHLGAQISPFLGAIYGVILVAALYTTTAPLVWSVTNVFAQEKTQYYKWVLMFTAVLAYLASGISTFSVLVNLLTTIAAYVGILYIIPVFYVKFIKRPMPVSKQSA</sequence>
<evidence type="ECO:0000313" key="3">
    <source>
        <dbReference type="Proteomes" id="UP000481643"/>
    </source>
</evidence>
<accession>A0A6L3YS03</accession>
<dbReference type="RefSeq" id="WP_151651833.1">
    <property type="nucleotide sequence ID" value="NZ_WBVX01000010.1"/>
</dbReference>
<comment type="caution">
    <text evidence="2">The sequence shown here is derived from an EMBL/GenBank/DDBJ whole genome shotgun (WGS) entry which is preliminary data.</text>
</comment>
<dbReference type="PANTHER" id="PTHR37814:SF1">
    <property type="entry name" value="MEMBRANE PROTEIN"/>
    <property type="match status" value="1"/>
</dbReference>
<feature type="transmembrane region" description="Helical" evidence="1">
    <location>
        <begin position="335"/>
        <end position="353"/>
    </location>
</feature>
<feature type="transmembrane region" description="Helical" evidence="1">
    <location>
        <begin position="269"/>
        <end position="292"/>
    </location>
</feature>
<name>A0A6L3YS03_9HYPH</name>
<reference evidence="2 3" key="1">
    <citation type="submission" date="2019-09" db="EMBL/GenBank/DDBJ databases">
        <title>Taxonomic organization of the family Brucellaceae based on a phylogenomic approach.</title>
        <authorList>
            <person name="Leclercq S."/>
            <person name="Cloeckaert A."/>
            <person name="Zygmunt M.S."/>
        </authorList>
    </citation>
    <scope>NUCLEOTIDE SEQUENCE [LARGE SCALE GENOMIC DNA]</scope>
    <source>
        <strain evidence="2 3">WS1830</strain>
    </source>
</reference>
<keyword evidence="1" id="KW-0812">Transmembrane</keyword>
<dbReference type="InterPro" id="IPR038728">
    <property type="entry name" value="YkvI-like"/>
</dbReference>
<feature type="transmembrane region" description="Helical" evidence="1">
    <location>
        <begin position="227"/>
        <end position="249"/>
    </location>
</feature>
<dbReference type="AlphaFoldDB" id="A0A6L3YS03"/>
<gene>
    <name evidence="2" type="ORF">F9L08_11845</name>
</gene>
<evidence type="ECO:0000256" key="1">
    <source>
        <dbReference type="SAM" id="Phobius"/>
    </source>
</evidence>
<keyword evidence="1" id="KW-0472">Membrane</keyword>
<dbReference type="EMBL" id="WBVX01000010">
    <property type="protein sequence ID" value="KAB2686018.1"/>
    <property type="molecule type" value="Genomic_DNA"/>
</dbReference>
<feature type="transmembrane region" description="Helical" evidence="1">
    <location>
        <begin position="190"/>
        <end position="215"/>
    </location>
</feature>